<comment type="caution">
    <text evidence="10">The sequence shown here is derived from an EMBL/GenBank/DDBJ whole genome shotgun (WGS) entry which is preliminary data.</text>
</comment>
<evidence type="ECO:0000256" key="7">
    <source>
        <dbReference type="ARBA" id="ARBA00023136"/>
    </source>
</evidence>
<keyword evidence="6 9" id="KW-1133">Transmembrane helix</keyword>
<organism evidence="10 11">
    <name type="scientific">Blautia hydrogenotrophica (strain DSM 10507 / JCM 14656 / S5a33)</name>
    <name type="common">Ruminococcus hydrogenotrophicus</name>
    <dbReference type="NCBI Taxonomy" id="476272"/>
    <lineage>
        <taxon>Bacteria</taxon>
        <taxon>Bacillati</taxon>
        <taxon>Bacillota</taxon>
        <taxon>Clostridia</taxon>
        <taxon>Lachnospirales</taxon>
        <taxon>Lachnospiraceae</taxon>
        <taxon>Blautia</taxon>
    </lineage>
</organism>
<proteinExistence type="inferred from homology"/>
<dbReference type="PANTHER" id="PTHR21716">
    <property type="entry name" value="TRANSMEMBRANE PROTEIN"/>
    <property type="match status" value="1"/>
</dbReference>
<keyword evidence="11" id="KW-1185">Reference proteome</keyword>
<dbReference type="HOGENOM" id="CLU_031275_2_0_9"/>
<evidence type="ECO:0000256" key="1">
    <source>
        <dbReference type="ARBA" id="ARBA00004651"/>
    </source>
</evidence>
<feature type="compositionally biased region" description="Basic and acidic residues" evidence="8">
    <location>
        <begin position="428"/>
        <end position="451"/>
    </location>
</feature>
<reference evidence="10 11" key="1">
    <citation type="submission" date="2009-01" db="EMBL/GenBank/DDBJ databases">
        <authorList>
            <person name="Fulton L."/>
            <person name="Clifton S."/>
            <person name="Fulton B."/>
            <person name="Xu J."/>
            <person name="Minx P."/>
            <person name="Pepin K.H."/>
            <person name="Johnson M."/>
            <person name="Bhonagiri V."/>
            <person name="Nash W.E."/>
            <person name="Mardis E.R."/>
            <person name="Wilson R.K."/>
        </authorList>
    </citation>
    <scope>NUCLEOTIDE SEQUENCE [LARGE SCALE GENOMIC DNA]</scope>
    <source>
        <strain evidence="11">DSM 10507 / JCM 14656 / S5a33</strain>
    </source>
</reference>
<evidence type="ECO:0000256" key="9">
    <source>
        <dbReference type="SAM" id="Phobius"/>
    </source>
</evidence>
<dbReference type="GeneID" id="86821685"/>
<evidence type="ECO:0000256" key="2">
    <source>
        <dbReference type="ARBA" id="ARBA00009773"/>
    </source>
</evidence>
<dbReference type="SUPFAM" id="SSF103473">
    <property type="entry name" value="MFS general substrate transporter"/>
    <property type="match status" value="1"/>
</dbReference>
<accession>C0CHX1</accession>
<dbReference type="Proteomes" id="UP000003100">
    <property type="component" value="Unassembled WGS sequence"/>
</dbReference>
<dbReference type="InterPro" id="IPR036259">
    <property type="entry name" value="MFS_trans_sf"/>
</dbReference>
<evidence type="ECO:0000256" key="6">
    <source>
        <dbReference type="ARBA" id="ARBA00022989"/>
    </source>
</evidence>
<evidence type="ECO:0008006" key="12">
    <source>
        <dbReference type="Google" id="ProtNLM"/>
    </source>
</evidence>
<evidence type="ECO:0000256" key="4">
    <source>
        <dbReference type="ARBA" id="ARBA00022475"/>
    </source>
</evidence>
<dbReference type="GO" id="GO:0055085">
    <property type="term" value="P:transmembrane transport"/>
    <property type="evidence" value="ECO:0007669"/>
    <property type="project" value="TreeGrafter"/>
</dbReference>
<sequence>MKFRWDNKYLYWGVTGFVVVAASMLFYFGIFQMGVLIRGISIFLHILMPILYGAAIAYLICPITNFLERKVFFRFLEHRHFHLSKRIKSVVRYVSILLSLVFMCCIIYSLLMMLLPELIRSIVNIIYNFPSYILSAQKWINDVLEGNSQLHSFFQEFLSQYSVKIEAYLTGNILPKLQETLQNFSEGVFDMLNVLKNLLIGAIVSVYILADKEGFVAKSKMWLYSFLSPERANVVIRSMRFTHKTFGGFINGKLLDSLIIGILCYIGTNLIGTPYATLISVVVGVTNVIPFFGPYLGAIPSAILILLVDPIQCIYFVIFVFALQQFDGNILGPKILGESTGLSSFMVILAILMGGGLFGIFGMFVGVPVCAVLYAMTWKIIRRSLKKRKLPTDAVDYYNIDCLDPKTLQPQKMENLNLRKKHHSHKKRAEEKEENHENGDTESKSRERDSK</sequence>
<dbReference type="eggNOG" id="COG0628">
    <property type="taxonomic scope" value="Bacteria"/>
</dbReference>
<feature type="transmembrane region" description="Helical" evidence="9">
    <location>
        <begin position="303"/>
        <end position="323"/>
    </location>
</feature>
<keyword evidence="4" id="KW-1003">Cell membrane</keyword>
<keyword evidence="7 9" id="KW-0472">Membrane</keyword>
<feature type="transmembrane region" description="Helical" evidence="9">
    <location>
        <begin position="246"/>
        <end position="268"/>
    </location>
</feature>
<feature type="transmembrane region" description="Helical" evidence="9">
    <location>
        <begin position="89"/>
        <end position="111"/>
    </location>
</feature>
<gene>
    <name evidence="10" type="ORF">RUMHYD_00435</name>
</gene>
<feature type="transmembrane region" description="Helical" evidence="9">
    <location>
        <begin position="191"/>
        <end position="210"/>
    </location>
</feature>
<feature type="compositionally biased region" description="Basic residues" evidence="8">
    <location>
        <begin position="418"/>
        <end position="427"/>
    </location>
</feature>
<keyword evidence="5 9" id="KW-0812">Transmembrane</keyword>
<evidence type="ECO:0000256" key="3">
    <source>
        <dbReference type="ARBA" id="ARBA00022448"/>
    </source>
</evidence>
<dbReference type="AlphaFoldDB" id="C0CHX1"/>
<evidence type="ECO:0000313" key="10">
    <source>
        <dbReference type="EMBL" id="EEG50653.1"/>
    </source>
</evidence>
<reference evidence="10 11" key="2">
    <citation type="submission" date="2009-02" db="EMBL/GenBank/DDBJ databases">
        <title>Draft genome sequence of Blautia hydrogenotrophica DSM 10507 (Ruminococcus hydrogenotrophicus DSM 10507).</title>
        <authorList>
            <person name="Sudarsanam P."/>
            <person name="Ley R."/>
            <person name="Guruge J."/>
            <person name="Turnbaugh P.J."/>
            <person name="Mahowald M."/>
            <person name="Liep D."/>
            <person name="Gordon J."/>
        </authorList>
    </citation>
    <scope>NUCLEOTIDE SEQUENCE [LARGE SCALE GENOMIC DNA]</scope>
    <source>
        <strain evidence="11">DSM 10507 / JCM 14656 / S5a33</strain>
    </source>
</reference>
<feature type="transmembrane region" description="Helical" evidence="9">
    <location>
        <begin position="274"/>
        <end position="296"/>
    </location>
</feature>
<dbReference type="RefSeq" id="WP_005945597.1">
    <property type="nucleotide sequence ID" value="NZ_CP136423.1"/>
</dbReference>
<evidence type="ECO:0000256" key="5">
    <source>
        <dbReference type="ARBA" id="ARBA00022692"/>
    </source>
</evidence>
<dbReference type="PANTHER" id="PTHR21716:SF53">
    <property type="entry name" value="PERMEASE PERM-RELATED"/>
    <property type="match status" value="1"/>
</dbReference>
<dbReference type="GO" id="GO:0005886">
    <property type="term" value="C:plasma membrane"/>
    <property type="evidence" value="ECO:0007669"/>
    <property type="project" value="UniProtKB-SubCell"/>
</dbReference>
<dbReference type="InterPro" id="IPR002549">
    <property type="entry name" value="AI-2E-like"/>
</dbReference>
<dbReference type="PATRIC" id="fig|476272.21.peg.3442"/>
<feature type="transmembrane region" description="Helical" evidence="9">
    <location>
        <begin position="343"/>
        <end position="376"/>
    </location>
</feature>
<feature type="transmembrane region" description="Helical" evidence="9">
    <location>
        <begin position="42"/>
        <end position="68"/>
    </location>
</feature>
<feature type="region of interest" description="Disordered" evidence="8">
    <location>
        <begin position="411"/>
        <end position="451"/>
    </location>
</feature>
<evidence type="ECO:0000256" key="8">
    <source>
        <dbReference type="SAM" id="MobiDB-lite"/>
    </source>
</evidence>
<comment type="similarity">
    <text evidence="2">Belongs to the autoinducer-2 exporter (AI-2E) (TC 2.A.86) family.</text>
</comment>
<dbReference type="EMBL" id="ACBZ01000016">
    <property type="protein sequence ID" value="EEG50653.1"/>
    <property type="molecule type" value="Genomic_DNA"/>
</dbReference>
<feature type="transmembrane region" description="Helical" evidence="9">
    <location>
        <begin position="9"/>
        <end position="30"/>
    </location>
</feature>
<comment type="subcellular location">
    <subcellularLocation>
        <location evidence="1">Cell membrane</location>
        <topology evidence="1">Multi-pass membrane protein</topology>
    </subcellularLocation>
</comment>
<keyword evidence="3" id="KW-0813">Transport</keyword>
<evidence type="ECO:0000313" key="11">
    <source>
        <dbReference type="Proteomes" id="UP000003100"/>
    </source>
</evidence>
<protein>
    <recommendedName>
        <fullName evidence="12">Pheromone autoinducer 2 transporter</fullName>
    </recommendedName>
</protein>
<dbReference type="Pfam" id="PF01594">
    <property type="entry name" value="AI-2E_transport"/>
    <property type="match status" value="1"/>
</dbReference>
<name>C0CHX1_BLAHS</name>